<dbReference type="EMBL" id="SJPN01000004">
    <property type="protein sequence ID" value="TWU02716.1"/>
    <property type="molecule type" value="Genomic_DNA"/>
</dbReference>
<reference evidence="1 2" key="1">
    <citation type="submission" date="2019-02" db="EMBL/GenBank/DDBJ databases">
        <title>Deep-cultivation of Planctomycetes and their phenomic and genomic characterization uncovers novel biology.</title>
        <authorList>
            <person name="Wiegand S."/>
            <person name="Jogler M."/>
            <person name="Boedeker C."/>
            <person name="Pinto D."/>
            <person name="Vollmers J."/>
            <person name="Rivas-Marin E."/>
            <person name="Kohn T."/>
            <person name="Peeters S.H."/>
            <person name="Heuer A."/>
            <person name="Rast P."/>
            <person name="Oberbeckmann S."/>
            <person name="Bunk B."/>
            <person name="Jeske O."/>
            <person name="Meyerdierks A."/>
            <person name="Storesund J.E."/>
            <person name="Kallscheuer N."/>
            <person name="Luecker S."/>
            <person name="Lage O.M."/>
            <person name="Pohl T."/>
            <person name="Merkel B.J."/>
            <person name="Hornburger P."/>
            <person name="Mueller R.-W."/>
            <person name="Bruemmer F."/>
            <person name="Labrenz M."/>
            <person name="Spormann A.M."/>
            <person name="Op Den Camp H."/>
            <person name="Overmann J."/>
            <person name="Amann R."/>
            <person name="Jetten M.S.M."/>
            <person name="Mascher T."/>
            <person name="Medema M.H."/>
            <person name="Devos D.P."/>
            <person name="Kaster A.-K."/>
            <person name="Ovreas L."/>
            <person name="Rohde M."/>
            <person name="Galperin M.Y."/>
            <person name="Jogler C."/>
        </authorList>
    </citation>
    <scope>NUCLEOTIDE SEQUENCE [LARGE SCALE GENOMIC DNA]</scope>
    <source>
        <strain evidence="1 2">Pla52n</strain>
    </source>
</reference>
<organism evidence="1 2">
    <name type="scientific">Stieleria varia</name>
    <dbReference type="NCBI Taxonomy" id="2528005"/>
    <lineage>
        <taxon>Bacteria</taxon>
        <taxon>Pseudomonadati</taxon>
        <taxon>Planctomycetota</taxon>
        <taxon>Planctomycetia</taxon>
        <taxon>Pirellulales</taxon>
        <taxon>Pirellulaceae</taxon>
        <taxon>Stieleria</taxon>
    </lineage>
</organism>
<dbReference type="AlphaFoldDB" id="A0A5C6AUI6"/>
<proteinExistence type="predicted"/>
<sequence length="138" mass="15807">MVEKRQKVCGVCERTLGKSEVDICRDCKCKGPPSWSDCNGPIDFRYRTMRYRDATELTTQAQKQAASKAIQRELSRSIRALKLVRRARYRLPENFDELTASWLSSILSALPTESWKRVTNEIKLANDVSLAANRDEIP</sequence>
<comment type="caution">
    <text evidence="1">The sequence shown here is derived from an EMBL/GenBank/DDBJ whole genome shotgun (WGS) entry which is preliminary data.</text>
</comment>
<protein>
    <submittedName>
        <fullName evidence="1">Uncharacterized protein</fullName>
    </submittedName>
</protein>
<keyword evidence="2" id="KW-1185">Reference proteome</keyword>
<name>A0A5C6AUI6_9BACT</name>
<dbReference type="Proteomes" id="UP000320176">
    <property type="component" value="Unassembled WGS sequence"/>
</dbReference>
<evidence type="ECO:0000313" key="2">
    <source>
        <dbReference type="Proteomes" id="UP000320176"/>
    </source>
</evidence>
<gene>
    <name evidence="1" type="ORF">Pla52n_37750</name>
</gene>
<accession>A0A5C6AUI6</accession>
<evidence type="ECO:0000313" key="1">
    <source>
        <dbReference type="EMBL" id="TWU02716.1"/>
    </source>
</evidence>